<protein>
    <submittedName>
        <fullName evidence="1">YlaI family protein</fullName>
    </submittedName>
</protein>
<organism evidence="1 2">
    <name type="scientific">Sporolactobacillus shoreicorticis</name>
    <dbReference type="NCBI Taxonomy" id="1923877"/>
    <lineage>
        <taxon>Bacteria</taxon>
        <taxon>Bacillati</taxon>
        <taxon>Bacillota</taxon>
        <taxon>Bacilli</taxon>
        <taxon>Bacillales</taxon>
        <taxon>Sporolactobacillaceae</taxon>
        <taxon>Sporolactobacillus</taxon>
    </lineage>
</organism>
<evidence type="ECO:0000313" key="2">
    <source>
        <dbReference type="Proteomes" id="UP001597399"/>
    </source>
</evidence>
<evidence type="ECO:0000313" key="1">
    <source>
        <dbReference type="EMBL" id="MFD2694769.1"/>
    </source>
</evidence>
<comment type="caution">
    <text evidence="1">The sequence shown here is derived from an EMBL/GenBank/DDBJ whole genome shotgun (WGS) entry which is preliminary data.</text>
</comment>
<dbReference type="RefSeq" id="WP_253062046.1">
    <property type="nucleotide sequence ID" value="NZ_JAMXWM010000011.1"/>
</dbReference>
<dbReference type="Proteomes" id="UP001597399">
    <property type="component" value="Unassembled WGS sequence"/>
</dbReference>
<sequence>MQVKCALCDKICRLDDQSMIAKRLRNRPIHTYLCDTCNKRISERTRARWATGKFTLHLPVNEGKKKTKHLD</sequence>
<dbReference type="Pfam" id="PF09963">
    <property type="entry name" value="DUF2197"/>
    <property type="match status" value="1"/>
</dbReference>
<dbReference type="EMBL" id="JBHUMQ010000031">
    <property type="protein sequence ID" value="MFD2694769.1"/>
    <property type="molecule type" value="Genomic_DNA"/>
</dbReference>
<name>A0ABW5S6S2_9BACL</name>
<dbReference type="InterPro" id="IPR019241">
    <property type="entry name" value="DUF2197"/>
</dbReference>
<proteinExistence type="predicted"/>
<reference evidence="2" key="1">
    <citation type="journal article" date="2019" name="Int. J. Syst. Evol. Microbiol.">
        <title>The Global Catalogue of Microorganisms (GCM) 10K type strain sequencing project: providing services to taxonomists for standard genome sequencing and annotation.</title>
        <authorList>
            <consortium name="The Broad Institute Genomics Platform"/>
            <consortium name="The Broad Institute Genome Sequencing Center for Infectious Disease"/>
            <person name="Wu L."/>
            <person name="Ma J."/>
        </authorList>
    </citation>
    <scope>NUCLEOTIDE SEQUENCE [LARGE SCALE GENOMIC DNA]</scope>
    <source>
        <strain evidence="2">TISTR 2466</strain>
    </source>
</reference>
<keyword evidence="2" id="KW-1185">Reference proteome</keyword>
<accession>A0ABW5S6S2</accession>
<gene>
    <name evidence="1" type="ORF">ACFSUE_14220</name>
</gene>